<feature type="chain" id="PRO_5045523368" evidence="1">
    <location>
        <begin position="21"/>
        <end position="117"/>
    </location>
</feature>
<name>A0ABS9Z9E1_9HYPH</name>
<comment type="caution">
    <text evidence="2">The sequence shown here is derived from an EMBL/GenBank/DDBJ whole genome shotgun (WGS) entry which is preliminary data.</text>
</comment>
<keyword evidence="1" id="KW-0732">Signal</keyword>
<proteinExistence type="predicted"/>
<evidence type="ECO:0000313" key="3">
    <source>
        <dbReference type="Proteomes" id="UP001139104"/>
    </source>
</evidence>
<organism evidence="2 3">
    <name type="scientific">Candidatus Rhodoblastus alkanivorans</name>
    <dbReference type="NCBI Taxonomy" id="2954117"/>
    <lineage>
        <taxon>Bacteria</taxon>
        <taxon>Pseudomonadati</taxon>
        <taxon>Pseudomonadota</taxon>
        <taxon>Alphaproteobacteria</taxon>
        <taxon>Hyphomicrobiales</taxon>
        <taxon>Rhodoblastaceae</taxon>
        <taxon>Rhodoblastus</taxon>
    </lineage>
</organism>
<evidence type="ECO:0000313" key="2">
    <source>
        <dbReference type="EMBL" id="MCI4684051.1"/>
    </source>
</evidence>
<dbReference type="RefSeq" id="WP_243067964.1">
    <property type="nucleotide sequence ID" value="NZ_JAIVFK010000021.1"/>
</dbReference>
<feature type="signal peptide" evidence="1">
    <location>
        <begin position="1"/>
        <end position="20"/>
    </location>
</feature>
<sequence>MKIIVARRMAVFLVAGLALGAGVPAASALECPRLQSLDGSTTLPDLTAQLKTKDVLSQIPGILGYLHEQFPHAGKLPLDNYLIASYCAVVKADATLSEVERQAKIRDFADKVVSKSF</sequence>
<gene>
    <name evidence="2" type="ORF">K2U94_15000</name>
</gene>
<dbReference type="EMBL" id="JAIVFP010000001">
    <property type="protein sequence ID" value="MCI4684051.1"/>
    <property type="molecule type" value="Genomic_DNA"/>
</dbReference>
<dbReference type="Proteomes" id="UP001139104">
    <property type="component" value="Unassembled WGS sequence"/>
</dbReference>
<accession>A0ABS9Z9E1</accession>
<protein>
    <submittedName>
        <fullName evidence="2">Uncharacterized protein</fullName>
    </submittedName>
</protein>
<keyword evidence="3" id="KW-1185">Reference proteome</keyword>
<evidence type="ECO:0000256" key="1">
    <source>
        <dbReference type="SAM" id="SignalP"/>
    </source>
</evidence>
<reference evidence="2" key="1">
    <citation type="journal article" date="2022" name="ISME J.">
        <title>Identification of active gaseous-alkane degraders at natural gas seeps.</title>
        <authorList>
            <person name="Farhan Ul Haque M."/>
            <person name="Hernandez M."/>
            <person name="Crombie A.T."/>
            <person name="Murrell J.C."/>
        </authorList>
    </citation>
    <scope>NUCLEOTIDE SEQUENCE</scope>
    <source>
        <strain evidence="2">PC2</strain>
    </source>
</reference>